<dbReference type="SUPFAM" id="SSF49452">
    <property type="entry name" value="Starch-binding domain-like"/>
    <property type="match status" value="1"/>
</dbReference>
<dbReference type="KEGG" id="samy:DB32_003402"/>
<name>A0A0F6YJL9_9BACT</name>
<dbReference type="OrthoDB" id="5511510at2"/>
<dbReference type="STRING" id="927083.DB32_003402"/>
<evidence type="ECO:0000256" key="2">
    <source>
        <dbReference type="SAM" id="SignalP"/>
    </source>
</evidence>
<evidence type="ECO:0000313" key="3">
    <source>
        <dbReference type="EMBL" id="AKF06253.1"/>
    </source>
</evidence>
<dbReference type="InterPro" id="IPR013784">
    <property type="entry name" value="Carb-bd-like_fold"/>
</dbReference>
<proteinExistence type="predicted"/>
<feature type="signal peptide" evidence="2">
    <location>
        <begin position="1"/>
        <end position="19"/>
    </location>
</feature>
<dbReference type="AlphaFoldDB" id="A0A0F6YJL9"/>
<accession>A0A0F6YJL9</accession>
<sequence length="503" mass="51433">MAASALLAVVLAFVGHAAAQPRTTVVGDAPDALAGVYQVPVAVLRPELSGSLVGVGGVGLSIDEPWADTTRYRLVGALAGSFSPAPWIAIGLQIQGRWDDVTRGTQSDGGLLGFPMLTLRLAAEPIEGLGIGLDGAVWIYGSDAPSLMAESTSVRGRAVGSYRARLADDVHLTVTAAVGGLLDNSRAATPRSVSDRLSDEDRLSLGVSDFHAVLAGVGGILRVGIVEALAELSWRVLVGDGAPSVGGSPLHVVLGARVRAVEELLELGIYADVLASEVQPSFIASGGPAAPIDPRFTVTLAAALRFGVGPSEGGDGSDDDHGDGDGSDDGALRPTGALTGRVVDDGGAPVAGATIEVHPADGTAPLTTTSDADGRWTVEGVPAGSARVVVRRDGRDPFETTVEVVAGDTPVEVATRMTATLPPGEIRGTIQGSDGRPLAGASIRIQPLGIELTTDADGAFEAAVPPGRYDVEVRAPGHRAQTRHVEVVERGVVLLNAQLLRQR</sequence>
<organism evidence="3 4">
    <name type="scientific">Sandaracinus amylolyticus</name>
    <dbReference type="NCBI Taxonomy" id="927083"/>
    <lineage>
        <taxon>Bacteria</taxon>
        <taxon>Pseudomonadati</taxon>
        <taxon>Myxococcota</taxon>
        <taxon>Polyangia</taxon>
        <taxon>Polyangiales</taxon>
        <taxon>Sandaracinaceae</taxon>
        <taxon>Sandaracinus</taxon>
    </lineage>
</organism>
<evidence type="ECO:0000313" key="4">
    <source>
        <dbReference type="Proteomes" id="UP000034883"/>
    </source>
</evidence>
<evidence type="ECO:0000256" key="1">
    <source>
        <dbReference type="SAM" id="MobiDB-lite"/>
    </source>
</evidence>
<dbReference type="Pfam" id="PF13620">
    <property type="entry name" value="CarboxypepD_reg"/>
    <property type="match status" value="2"/>
</dbReference>
<keyword evidence="4" id="KW-1185">Reference proteome</keyword>
<dbReference type="SUPFAM" id="SSF49464">
    <property type="entry name" value="Carboxypeptidase regulatory domain-like"/>
    <property type="match status" value="1"/>
</dbReference>
<keyword evidence="2" id="KW-0732">Signal</keyword>
<feature type="compositionally biased region" description="Acidic residues" evidence="1">
    <location>
        <begin position="315"/>
        <end position="328"/>
    </location>
</feature>
<gene>
    <name evidence="3" type="ORF">DB32_003402</name>
</gene>
<dbReference type="Proteomes" id="UP000034883">
    <property type="component" value="Chromosome"/>
</dbReference>
<dbReference type="Gene3D" id="2.60.40.1120">
    <property type="entry name" value="Carboxypeptidase-like, regulatory domain"/>
    <property type="match status" value="2"/>
</dbReference>
<dbReference type="EMBL" id="CP011125">
    <property type="protein sequence ID" value="AKF06253.1"/>
    <property type="molecule type" value="Genomic_DNA"/>
</dbReference>
<protein>
    <submittedName>
        <fullName evidence="3">PDZ domain protein</fullName>
    </submittedName>
</protein>
<feature type="region of interest" description="Disordered" evidence="1">
    <location>
        <begin position="309"/>
        <end position="345"/>
    </location>
</feature>
<dbReference type="RefSeq" id="WP_053233443.1">
    <property type="nucleotide sequence ID" value="NZ_CP011125.1"/>
</dbReference>
<reference evidence="3 4" key="1">
    <citation type="submission" date="2015-03" db="EMBL/GenBank/DDBJ databases">
        <title>Genome assembly of Sandaracinus amylolyticus DSM 53668.</title>
        <authorList>
            <person name="Sharma G."/>
            <person name="Subramanian S."/>
        </authorList>
    </citation>
    <scope>NUCLEOTIDE SEQUENCE [LARGE SCALE GENOMIC DNA]</scope>
    <source>
        <strain evidence="3 4">DSM 53668</strain>
    </source>
</reference>
<feature type="chain" id="PRO_5002512355" evidence="2">
    <location>
        <begin position="20"/>
        <end position="503"/>
    </location>
</feature>
<dbReference type="GO" id="GO:0030246">
    <property type="term" value="F:carbohydrate binding"/>
    <property type="evidence" value="ECO:0007669"/>
    <property type="project" value="InterPro"/>
</dbReference>
<dbReference type="InterPro" id="IPR008969">
    <property type="entry name" value="CarboxyPept-like_regulatory"/>
</dbReference>